<name>A0ACC0VFK1_9STRA</name>
<dbReference type="Proteomes" id="UP001163321">
    <property type="component" value="Chromosome 9"/>
</dbReference>
<comment type="caution">
    <text evidence="1">The sequence shown here is derived from an EMBL/GenBank/DDBJ whole genome shotgun (WGS) entry which is preliminary data.</text>
</comment>
<reference evidence="1 2" key="1">
    <citation type="journal article" date="2022" name="bioRxiv">
        <title>The genome of the oomycete Peronosclerospora sorghi, a cosmopolitan pathogen of maize and sorghum, is inflated with dispersed pseudogenes.</title>
        <authorList>
            <person name="Fletcher K."/>
            <person name="Martin F."/>
            <person name="Isakeit T."/>
            <person name="Cavanaugh K."/>
            <person name="Magill C."/>
            <person name="Michelmore R."/>
        </authorList>
    </citation>
    <scope>NUCLEOTIDE SEQUENCE [LARGE SCALE GENOMIC DNA]</scope>
    <source>
        <strain evidence="1">P6</strain>
    </source>
</reference>
<dbReference type="EMBL" id="CM047588">
    <property type="protein sequence ID" value="KAI9905245.1"/>
    <property type="molecule type" value="Genomic_DNA"/>
</dbReference>
<organism evidence="1 2">
    <name type="scientific">Peronosclerospora sorghi</name>
    <dbReference type="NCBI Taxonomy" id="230839"/>
    <lineage>
        <taxon>Eukaryota</taxon>
        <taxon>Sar</taxon>
        <taxon>Stramenopiles</taxon>
        <taxon>Oomycota</taxon>
        <taxon>Peronosporomycetes</taxon>
        <taxon>Peronosporales</taxon>
        <taxon>Peronosporaceae</taxon>
        <taxon>Peronosclerospora</taxon>
    </lineage>
</organism>
<evidence type="ECO:0000313" key="2">
    <source>
        <dbReference type="Proteomes" id="UP001163321"/>
    </source>
</evidence>
<sequence length="146" mass="16680">MDSDSAALKLFLLFFYDGTYLLSWRQLGHLNSRVRVMEYQERATGCPERSPKNNGGFLCRQPYLPRGVLEIQKASSAFLKIEEAVQSNDDYFTNVMMLVGRWACRQYRNAPQQYGISHTGCPQTTSISTFELDKAPRYKSSNDSCV</sequence>
<keyword evidence="2" id="KW-1185">Reference proteome</keyword>
<proteinExistence type="predicted"/>
<protein>
    <submittedName>
        <fullName evidence="1">Uncharacterized protein</fullName>
    </submittedName>
</protein>
<gene>
    <name evidence="1" type="ORF">PsorP6_013719</name>
</gene>
<accession>A0ACC0VFK1</accession>
<evidence type="ECO:0000313" key="1">
    <source>
        <dbReference type="EMBL" id="KAI9905245.1"/>
    </source>
</evidence>